<reference evidence="2" key="2">
    <citation type="submission" date="2015-03" db="UniProtKB">
        <authorList>
            <consortium name="EnsemblPlants"/>
        </authorList>
    </citation>
    <scope>IDENTIFICATION</scope>
</reference>
<proteinExistence type="predicted"/>
<dbReference type="STRING" id="109376.A0A0D3AXC8"/>
<evidence type="ECO:0000256" key="1">
    <source>
        <dbReference type="SAM" id="MobiDB-lite"/>
    </source>
</evidence>
<dbReference type="HOGENOM" id="CLU_683994_0_0_1"/>
<feature type="compositionally biased region" description="Polar residues" evidence="1">
    <location>
        <begin position="384"/>
        <end position="403"/>
    </location>
</feature>
<dbReference type="Gene3D" id="2.40.50.140">
    <property type="entry name" value="Nucleic acid-binding proteins"/>
    <property type="match status" value="1"/>
</dbReference>
<feature type="region of interest" description="Disordered" evidence="1">
    <location>
        <begin position="1"/>
        <end position="39"/>
    </location>
</feature>
<name>A0A0D3AXC8_BRAOL</name>
<dbReference type="PANTHER" id="PTHR45084">
    <property type="entry name" value="ERAD-ASSOCIATED E3 UBIQUITIN-PROTEIN LIGASE COMPONENT HRD3A-RELATED"/>
    <property type="match status" value="1"/>
</dbReference>
<dbReference type="OMA" id="LWSARVK"/>
<accession>A0A0D3AXC8</accession>
<evidence type="ECO:0008006" key="4">
    <source>
        <dbReference type="Google" id="ProtNLM"/>
    </source>
</evidence>
<organism evidence="2 3">
    <name type="scientific">Brassica oleracea var. oleracea</name>
    <dbReference type="NCBI Taxonomy" id="109376"/>
    <lineage>
        <taxon>Eukaryota</taxon>
        <taxon>Viridiplantae</taxon>
        <taxon>Streptophyta</taxon>
        <taxon>Embryophyta</taxon>
        <taxon>Tracheophyta</taxon>
        <taxon>Spermatophyta</taxon>
        <taxon>Magnoliopsida</taxon>
        <taxon>eudicotyledons</taxon>
        <taxon>Gunneridae</taxon>
        <taxon>Pentapetalae</taxon>
        <taxon>rosids</taxon>
        <taxon>malvids</taxon>
        <taxon>Brassicales</taxon>
        <taxon>Brassicaceae</taxon>
        <taxon>Brassiceae</taxon>
        <taxon>Brassica</taxon>
    </lineage>
</organism>
<protein>
    <recommendedName>
        <fullName evidence="4">Replication factor A C-terminal domain-containing protein</fullName>
    </recommendedName>
</protein>
<sequence>MNSANPKRSSIPARGDGTFDRLTEEAVEEIEAASSSGDPRSQSLMGFVYGTGANPSFTITLLLKDCPVVEPTRIHSGTEENKGALRKSRGEEDEDFSDIGVSSAERQCCGYVQDWTVLLLWSARVKALHWFSKAVEKGEPRILFPHLNAINIVSVGRLLCLWDSHNIKKNDEFMGISLLLLDEQQQLDLPSVSLLTLIFGGLSRVDTMEGRKKKSSYQLENLTRSLPTPVNRTFLPMKTEEADFLCKAQIVGVVQQNGLSFVSCTGCNMKLAKSLWCNRCVSPNAPGSSAVDDGKESATFVVFDREMIKLIKKEAKSGSCVDTLVAVGGMELPKCLEELAGNGYLSSYSGNSNKAPVMDLKSGQPTAFASSAGDAAKIALGNDGANQPGSAYCSQRQNPQTPT</sequence>
<reference evidence="2 3" key="1">
    <citation type="journal article" date="2014" name="Genome Biol.">
        <title>Transcriptome and methylome profiling reveals relics of genome dominance in the mesopolyploid Brassica oleracea.</title>
        <authorList>
            <person name="Parkin I.A."/>
            <person name="Koh C."/>
            <person name="Tang H."/>
            <person name="Robinson S.J."/>
            <person name="Kagale S."/>
            <person name="Clarke W.E."/>
            <person name="Town C.D."/>
            <person name="Nixon J."/>
            <person name="Krishnakumar V."/>
            <person name="Bidwell S.L."/>
            <person name="Denoeud F."/>
            <person name="Belcram H."/>
            <person name="Links M.G."/>
            <person name="Just J."/>
            <person name="Clarke C."/>
            <person name="Bender T."/>
            <person name="Huebert T."/>
            <person name="Mason A.S."/>
            <person name="Pires J.C."/>
            <person name="Barker G."/>
            <person name="Moore J."/>
            <person name="Walley P.G."/>
            <person name="Manoli S."/>
            <person name="Batley J."/>
            <person name="Edwards D."/>
            <person name="Nelson M.N."/>
            <person name="Wang X."/>
            <person name="Paterson A.H."/>
            <person name="King G."/>
            <person name="Bancroft I."/>
            <person name="Chalhoub B."/>
            <person name="Sharpe A.G."/>
        </authorList>
    </citation>
    <scope>NUCLEOTIDE SEQUENCE</scope>
    <source>
        <strain evidence="2 3">cv. TO1000</strain>
    </source>
</reference>
<dbReference type="PANTHER" id="PTHR45084:SF1">
    <property type="entry name" value="ERAD-ASSOCIATED E3 UBIQUITIN-PROTEIN LIGASE COMPONENT HRD3A-RELATED"/>
    <property type="match status" value="1"/>
</dbReference>
<dbReference type="GO" id="GO:0036503">
    <property type="term" value="P:ERAD pathway"/>
    <property type="evidence" value="ECO:0007669"/>
    <property type="project" value="InterPro"/>
</dbReference>
<dbReference type="Proteomes" id="UP000032141">
    <property type="component" value="Chromosome C2"/>
</dbReference>
<dbReference type="AlphaFoldDB" id="A0A0D3AXC8"/>
<evidence type="ECO:0000313" key="3">
    <source>
        <dbReference type="Proteomes" id="UP000032141"/>
    </source>
</evidence>
<dbReference type="EnsemblPlants" id="Bo2g155640.1">
    <property type="protein sequence ID" value="Bo2g155640.1"/>
    <property type="gene ID" value="Bo2g155640"/>
</dbReference>
<evidence type="ECO:0000313" key="2">
    <source>
        <dbReference type="EnsemblPlants" id="Bo2g155640.1"/>
    </source>
</evidence>
<keyword evidence="3" id="KW-1185">Reference proteome</keyword>
<dbReference type="InterPro" id="IPR012340">
    <property type="entry name" value="NA-bd_OB-fold"/>
</dbReference>
<dbReference type="InterPro" id="IPR044623">
    <property type="entry name" value="HRD3"/>
</dbReference>
<dbReference type="Gramene" id="Bo2g155640.1">
    <property type="protein sequence ID" value="Bo2g155640.1"/>
    <property type="gene ID" value="Bo2g155640"/>
</dbReference>
<dbReference type="eggNOG" id="KOG1550">
    <property type="taxonomic scope" value="Eukaryota"/>
</dbReference>
<feature type="region of interest" description="Disordered" evidence="1">
    <location>
        <begin position="379"/>
        <end position="403"/>
    </location>
</feature>